<gene>
    <name evidence="1" type="ORF">GCM10010421_32400</name>
</gene>
<sequence>MNQLIVPYVTPWTGESTSAPPVTVTASGVAYADPVQDALARDVDGVLWTLCGGTATGRPEYAAQLHPERQRTAMENLLCACCKKQAARDDRGMLWLLPLLDDTERWEGVHSAIPPMCGACAESVPRLCPWLREGHVQLRVREAEPIGVRGTLHPRPCESGAPEPGVFVRYDSPDLPFVVAREAVRELRGTTVVALVASIGGPRRGGRSE</sequence>
<name>A0ABP5X1V0_9ACTN</name>
<evidence type="ECO:0000313" key="2">
    <source>
        <dbReference type="Proteomes" id="UP001500460"/>
    </source>
</evidence>
<proteinExistence type="predicted"/>
<organism evidence="1 2">
    <name type="scientific">Streptomyces glaucus</name>
    <dbReference type="NCBI Taxonomy" id="284029"/>
    <lineage>
        <taxon>Bacteria</taxon>
        <taxon>Bacillati</taxon>
        <taxon>Actinomycetota</taxon>
        <taxon>Actinomycetes</taxon>
        <taxon>Kitasatosporales</taxon>
        <taxon>Streptomycetaceae</taxon>
        <taxon>Streptomyces</taxon>
    </lineage>
</organism>
<protein>
    <recommendedName>
        <fullName evidence="3">Secreted protein</fullName>
    </recommendedName>
</protein>
<keyword evidence="2" id="KW-1185">Reference proteome</keyword>
<dbReference type="RefSeq" id="WP_344603901.1">
    <property type="nucleotide sequence ID" value="NZ_BAAATK010000018.1"/>
</dbReference>
<comment type="caution">
    <text evidence="1">The sequence shown here is derived from an EMBL/GenBank/DDBJ whole genome shotgun (WGS) entry which is preliminary data.</text>
</comment>
<dbReference type="EMBL" id="BAAATK010000018">
    <property type="protein sequence ID" value="GAA2439661.1"/>
    <property type="molecule type" value="Genomic_DNA"/>
</dbReference>
<evidence type="ECO:0008006" key="3">
    <source>
        <dbReference type="Google" id="ProtNLM"/>
    </source>
</evidence>
<reference evidence="2" key="1">
    <citation type="journal article" date="2019" name="Int. J. Syst. Evol. Microbiol.">
        <title>The Global Catalogue of Microorganisms (GCM) 10K type strain sequencing project: providing services to taxonomists for standard genome sequencing and annotation.</title>
        <authorList>
            <consortium name="The Broad Institute Genomics Platform"/>
            <consortium name="The Broad Institute Genome Sequencing Center for Infectious Disease"/>
            <person name="Wu L."/>
            <person name="Ma J."/>
        </authorList>
    </citation>
    <scope>NUCLEOTIDE SEQUENCE [LARGE SCALE GENOMIC DNA]</scope>
    <source>
        <strain evidence="2">JCM 6922</strain>
    </source>
</reference>
<evidence type="ECO:0000313" key="1">
    <source>
        <dbReference type="EMBL" id="GAA2439661.1"/>
    </source>
</evidence>
<dbReference type="Proteomes" id="UP001500460">
    <property type="component" value="Unassembled WGS sequence"/>
</dbReference>
<accession>A0ABP5X1V0</accession>